<dbReference type="PANTHER" id="PTHR44591:SF3">
    <property type="entry name" value="RESPONSE REGULATORY DOMAIN-CONTAINING PROTEIN"/>
    <property type="match status" value="1"/>
</dbReference>
<accession>A0ABW8TI29</accession>
<dbReference type="InterPro" id="IPR013972">
    <property type="entry name" value="YcbB"/>
</dbReference>
<keyword evidence="2 4" id="KW-0597">Phosphoprotein</keyword>
<dbReference type="Proteomes" id="UP001623592">
    <property type="component" value="Unassembled WGS sequence"/>
</dbReference>
<dbReference type="InterPro" id="IPR011006">
    <property type="entry name" value="CheY-like_superfamily"/>
</dbReference>
<dbReference type="Gene3D" id="3.40.50.2300">
    <property type="match status" value="1"/>
</dbReference>
<dbReference type="EMBL" id="JBJIAA010000015">
    <property type="protein sequence ID" value="MFL0252219.1"/>
    <property type="molecule type" value="Genomic_DNA"/>
</dbReference>
<sequence>MRFFIADDDEAICTMLTEIIEDYDLGSVVGTSDNGSNIDKTLLSLKKIDILIIDLLMPMRDGIETIRSLGSNLNTKIIMLSQVEDKDMIAEAYSLGAEYYITKPINRLEVIKIIEKVTENIKLEKSIYDIKKTLNILDYTKKNFKEKDIVEKKTILTAGKFLLSELGIIGENGSSDLLSMLEYIYKCENEDSTKEEFPALKDIFTNIAIKKLKPNASSSDITKEIKASEQRVRRAISQSLTHLASLGLMDYSNEKFEEYSSNFFDFTEIRKKMLELENNTKSSESKIRINMKKFVKVLYMEAKKKMLG</sequence>
<feature type="domain" description="Response regulatory" evidence="5">
    <location>
        <begin position="2"/>
        <end position="118"/>
    </location>
</feature>
<keyword evidence="7" id="KW-1185">Reference proteome</keyword>
<organism evidence="6 7">
    <name type="scientific">Clostridium neuense</name>
    <dbReference type="NCBI Taxonomy" id="1728934"/>
    <lineage>
        <taxon>Bacteria</taxon>
        <taxon>Bacillati</taxon>
        <taxon>Bacillota</taxon>
        <taxon>Clostridia</taxon>
        <taxon>Eubacteriales</taxon>
        <taxon>Clostridiaceae</taxon>
        <taxon>Clostridium</taxon>
    </lineage>
</organism>
<comment type="caution">
    <text evidence="6">The sequence shown here is derived from an EMBL/GenBank/DDBJ whole genome shotgun (WGS) entry which is preliminary data.</text>
</comment>
<dbReference type="Pfam" id="PF08664">
    <property type="entry name" value="YcbB"/>
    <property type="match status" value="1"/>
</dbReference>
<evidence type="ECO:0000313" key="6">
    <source>
        <dbReference type="EMBL" id="MFL0252219.1"/>
    </source>
</evidence>
<dbReference type="SMART" id="SM00448">
    <property type="entry name" value="REC"/>
    <property type="match status" value="1"/>
</dbReference>
<dbReference type="Pfam" id="PF00072">
    <property type="entry name" value="Response_reg"/>
    <property type="match status" value="1"/>
</dbReference>
<protein>
    <recommendedName>
        <fullName evidence="1">Stage 0 sporulation protein A homolog</fullName>
    </recommendedName>
</protein>
<evidence type="ECO:0000256" key="1">
    <source>
        <dbReference type="ARBA" id="ARBA00018672"/>
    </source>
</evidence>
<dbReference type="PROSITE" id="PS50110">
    <property type="entry name" value="RESPONSE_REGULATORY"/>
    <property type="match status" value="1"/>
</dbReference>
<evidence type="ECO:0000313" key="7">
    <source>
        <dbReference type="Proteomes" id="UP001623592"/>
    </source>
</evidence>
<reference evidence="6 7" key="1">
    <citation type="submission" date="2024-11" db="EMBL/GenBank/DDBJ databases">
        <authorList>
            <person name="Heng Y.C."/>
            <person name="Lim A.C.H."/>
            <person name="Lee J.K.Y."/>
            <person name="Kittelmann S."/>
        </authorList>
    </citation>
    <scope>NUCLEOTIDE SEQUENCE [LARGE SCALE GENOMIC DNA]</scope>
    <source>
        <strain evidence="6 7">WILCCON 0114</strain>
    </source>
</reference>
<evidence type="ECO:0000256" key="2">
    <source>
        <dbReference type="ARBA" id="ARBA00022553"/>
    </source>
</evidence>
<evidence type="ECO:0000259" key="5">
    <source>
        <dbReference type="PROSITE" id="PS50110"/>
    </source>
</evidence>
<evidence type="ECO:0000256" key="3">
    <source>
        <dbReference type="ARBA" id="ARBA00024867"/>
    </source>
</evidence>
<dbReference type="InterPro" id="IPR050595">
    <property type="entry name" value="Bact_response_regulator"/>
</dbReference>
<name>A0ABW8TI29_9CLOT</name>
<dbReference type="InterPro" id="IPR001789">
    <property type="entry name" value="Sig_transdc_resp-reg_receiver"/>
</dbReference>
<feature type="modified residue" description="4-aspartylphosphate" evidence="4">
    <location>
        <position position="54"/>
    </location>
</feature>
<proteinExistence type="predicted"/>
<dbReference type="RefSeq" id="WP_406788868.1">
    <property type="nucleotide sequence ID" value="NZ_JBJIAA010000015.1"/>
</dbReference>
<dbReference type="PANTHER" id="PTHR44591">
    <property type="entry name" value="STRESS RESPONSE REGULATOR PROTEIN 1"/>
    <property type="match status" value="1"/>
</dbReference>
<comment type="function">
    <text evidence="3">May play the central regulatory role in sporulation. It may be an element of the effector pathway responsible for the activation of sporulation genes in response to nutritional stress. Spo0A may act in concert with spo0H (a sigma factor) to control the expression of some genes that are critical to the sporulation process.</text>
</comment>
<gene>
    <name evidence="6" type="ORF">ACJDT4_17540</name>
</gene>
<dbReference type="SUPFAM" id="SSF52172">
    <property type="entry name" value="CheY-like"/>
    <property type="match status" value="1"/>
</dbReference>
<evidence type="ECO:0000256" key="4">
    <source>
        <dbReference type="PROSITE-ProRule" id="PRU00169"/>
    </source>
</evidence>